<keyword evidence="4" id="KW-1185">Reference proteome</keyword>
<evidence type="ECO:0000256" key="1">
    <source>
        <dbReference type="SAM" id="Phobius"/>
    </source>
</evidence>
<feature type="transmembrane region" description="Helical" evidence="1">
    <location>
        <begin position="62"/>
        <end position="83"/>
    </location>
</feature>
<evidence type="ECO:0000313" key="3">
    <source>
        <dbReference type="EMBL" id="GGY19788.1"/>
    </source>
</evidence>
<accession>A0A918P4V4</accession>
<gene>
    <name evidence="3" type="ORF">GCM10011289_24040</name>
</gene>
<sequence length="137" mass="14444">MYYSALLLAVAGSTAYHLSMKQMPGHLNPFFVLTIAYGIAMVLSLGGWALQPEGGTRLGDLNWGVVALGIGILGIEVGFMLAYRAGWNIGYAALGSNALTTLILMPIGYLLFREPLSAIKLAGAGLCLGGLWLLLKS</sequence>
<feature type="domain" description="EamA" evidence="2">
    <location>
        <begin position="4"/>
        <end position="135"/>
    </location>
</feature>
<dbReference type="InterPro" id="IPR000620">
    <property type="entry name" value="EamA_dom"/>
</dbReference>
<dbReference type="AlphaFoldDB" id="A0A918P4V4"/>
<dbReference type="EMBL" id="BMYX01000014">
    <property type="protein sequence ID" value="GGY19788.1"/>
    <property type="molecule type" value="Genomic_DNA"/>
</dbReference>
<keyword evidence="1" id="KW-1133">Transmembrane helix</keyword>
<comment type="caution">
    <text evidence="3">The sequence shown here is derived from an EMBL/GenBank/DDBJ whole genome shotgun (WGS) entry which is preliminary data.</text>
</comment>
<evidence type="ECO:0000313" key="4">
    <source>
        <dbReference type="Proteomes" id="UP000645257"/>
    </source>
</evidence>
<keyword evidence="1" id="KW-0812">Transmembrane</keyword>
<reference evidence="3" key="1">
    <citation type="journal article" date="2014" name="Int. J. Syst. Evol. Microbiol.">
        <title>Complete genome sequence of Corynebacterium casei LMG S-19264T (=DSM 44701T), isolated from a smear-ripened cheese.</title>
        <authorList>
            <consortium name="US DOE Joint Genome Institute (JGI-PGF)"/>
            <person name="Walter F."/>
            <person name="Albersmeier A."/>
            <person name="Kalinowski J."/>
            <person name="Ruckert C."/>
        </authorList>
    </citation>
    <scope>NUCLEOTIDE SEQUENCE</scope>
    <source>
        <strain evidence="3">KCTC 32182</strain>
    </source>
</reference>
<dbReference type="Pfam" id="PF00892">
    <property type="entry name" value="EamA"/>
    <property type="match status" value="1"/>
</dbReference>
<feature type="transmembrane region" description="Helical" evidence="1">
    <location>
        <begin position="89"/>
        <end position="111"/>
    </location>
</feature>
<reference evidence="3" key="2">
    <citation type="submission" date="2020-09" db="EMBL/GenBank/DDBJ databases">
        <authorList>
            <person name="Sun Q."/>
            <person name="Kim S."/>
        </authorList>
    </citation>
    <scope>NUCLEOTIDE SEQUENCE</scope>
    <source>
        <strain evidence="3">KCTC 32182</strain>
    </source>
</reference>
<dbReference type="RefSeq" id="WP_189534628.1">
    <property type="nucleotide sequence ID" value="NZ_BMYX01000014.1"/>
</dbReference>
<feature type="transmembrane region" description="Helical" evidence="1">
    <location>
        <begin position="31"/>
        <end position="50"/>
    </location>
</feature>
<protein>
    <submittedName>
        <fullName evidence="3">Membrane protein</fullName>
    </submittedName>
</protein>
<evidence type="ECO:0000259" key="2">
    <source>
        <dbReference type="Pfam" id="PF00892"/>
    </source>
</evidence>
<dbReference type="Proteomes" id="UP000645257">
    <property type="component" value="Unassembled WGS sequence"/>
</dbReference>
<organism evidence="3 4">
    <name type="scientific">Paludibacterium paludis</name>
    <dbReference type="NCBI Taxonomy" id="1225769"/>
    <lineage>
        <taxon>Bacteria</taxon>
        <taxon>Pseudomonadati</taxon>
        <taxon>Pseudomonadota</taxon>
        <taxon>Betaproteobacteria</taxon>
        <taxon>Neisseriales</taxon>
        <taxon>Chromobacteriaceae</taxon>
        <taxon>Paludibacterium</taxon>
    </lineage>
</organism>
<dbReference type="GO" id="GO:0016020">
    <property type="term" value="C:membrane"/>
    <property type="evidence" value="ECO:0007669"/>
    <property type="project" value="InterPro"/>
</dbReference>
<keyword evidence="1" id="KW-0472">Membrane</keyword>
<name>A0A918P4V4_9NEIS</name>
<feature type="transmembrane region" description="Helical" evidence="1">
    <location>
        <begin position="118"/>
        <end position="135"/>
    </location>
</feature>
<proteinExistence type="predicted"/>